<dbReference type="EMBL" id="JAMWBK010000006">
    <property type="protein sequence ID" value="KAJ8904189.1"/>
    <property type="molecule type" value="Genomic_DNA"/>
</dbReference>
<name>A0AAV8UNS0_9RHOD</name>
<organism evidence="9 10">
    <name type="scientific">Rhodosorus marinus</name>
    <dbReference type="NCBI Taxonomy" id="101924"/>
    <lineage>
        <taxon>Eukaryota</taxon>
        <taxon>Rhodophyta</taxon>
        <taxon>Stylonematophyceae</taxon>
        <taxon>Stylonematales</taxon>
        <taxon>Stylonemataceae</taxon>
        <taxon>Rhodosorus</taxon>
    </lineage>
</organism>
<evidence type="ECO:0000256" key="4">
    <source>
        <dbReference type="ARBA" id="ARBA00023136"/>
    </source>
</evidence>
<dbReference type="GO" id="GO:0022857">
    <property type="term" value="F:transmembrane transporter activity"/>
    <property type="evidence" value="ECO:0007669"/>
    <property type="project" value="TreeGrafter"/>
</dbReference>
<proteinExistence type="inferred from homology"/>
<feature type="transmembrane region" description="Helical" evidence="7">
    <location>
        <begin position="824"/>
        <end position="849"/>
    </location>
</feature>
<dbReference type="PROSITE" id="PS50156">
    <property type="entry name" value="SSD"/>
    <property type="match status" value="1"/>
</dbReference>
<feature type="transmembrane region" description="Helical" evidence="7">
    <location>
        <begin position="800"/>
        <end position="817"/>
    </location>
</feature>
<evidence type="ECO:0000256" key="3">
    <source>
        <dbReference type="ARBA" id="ARBA00022989"/>
    </source>
</evidence>
<dbReference type="InterPro" id="IPR052081">
    <property type="entry name" value="Dispatched_Hh_regulator"/>
</dbReference>
<feature type="transmembrane region" description="Helical" evidence="7">
    <location>
        <begin position="428"/>
        <end position="453"/>
    </location>
</feature>
<feature type="transmembrane region" description="Helical" evidence="7">
    <location>
        <begin position="926"/>
        <end position="946"/>
    </location>
</feature>
<evidence type="ECO:0000256" key="7">
    <source>
        <dbReference type="SAM" id="Phobius"/>
    </source>
</evidence>
<keyword evidence="10" id="KW-1185">Reference proteome</keyword>
<dbReference type="InterPro" id="IPR053958">
    <property type="entry name" value="HMGCR/SNAP/NPC1-like_SSD"/>
</dbReference>
<dbReference type="AlphaFoldDB" id="A0AAV8UNS0"/>
<evidence type="ECO:0000313" key="10">
    <source>
        <dbReference type="Proteomes" id="UP001157974"/>
    </source>
</evidence>
<sequence length="1025" mass="114838">MTKDVSEKDRRQSEPFWYAKVAVSKWYWVLAFCITIPVICAVIVVVTGSFEFADQSEYDYLIRGNPIVQDGLALIDAQEKLFVGDVSNLPRQNEKFAWTTIVYFRNKNGNALTADSFNLQQELEKNQIITYDGIETFCYQSNYECTETMPICSLPLTVLLQPSSTMPSFFGQASADGSVCAYNDKQSVSAETVSETVPSWFEADGSLSGDFTDFVGNDATASNQVTAFVKTTLRMGAPLEGYSSVEDREDEQDDEFNEWSKGFQEFVEGLGGDTFEIRVFSTSLYSATLADLAFSDFVWVLGSIAFVLLYMCYHTTSIYLGFMGMLQIILAFPLTFCIYRLIFRVSFFTNLHLLAIFLILGIGADDVFVFTDAFVQAGGVLGESVELTRRMSWSYRRAAKAMLITSFTTAMAFFVTAANSLIPISAFGIWAASLIIFQYVLCILMFPANLVVWQKQFRYRYWRKCLKKVDPFTGEVEGTEAALEHQATHMEMESRDETADMHEATKFCFFIPISQGPDKYAEAEGGDEDFKGSRPLEKFYHSNWSPLLMRLRYGTIIVGAILFGLAVWGATLLEPLSTEEAWIPDWHPAQQPLVWEREYFGLPLSVTIVHGLDGVDQSNVGQWTPDDIGTAIADPNFDLGPGANREFLVQQCDEIGANTELVLSGEDSVECWIWAFQEYLEDQGIPSDTDFNQQEIYDQVQNFLTASDPEYPDVFPNSLYARDVGFNQNEGEQRIVFSTFHFVSTAKDALGYEQMYAIYEQWEAVMIDQNAKAPEGVNNGYPTSISWLFMVTQKDLVDQAVRGLGITLAVAFAAITLSTFNILIGFYCIFIVGAVVTCMIAFMYLYGWAWGISESVAVVLIVGFSVDYVVHIANAYVESANTKRYRRTRDALTEMGISVCAGAITTFGSGVFLIGGVIIFFDKFGIVMMTTIVLSLFWSTIGFATITMTVGPNGNFGSYWPYVEKLLNKCKNTQCCAGRKCKCCKGNDDLNEDEITEKENENDEEDKINAGYTQSQVMRSEVSMI</sequence>
<protein>
    <recommendedName>
        <fullName evidence="8">SSD domain-containing protein</fullName>
    </recommendedName>
</protein>
<dbReference type="InterPro" id="IPR000731">
    <property type="entry name" value="SSD"/>
</dbReference>
<feature type="transmembrane region" description="Helical" evidence="7">
    <location>
        <begin position="551"/>
        <end position="570"/>
    </location>
</feature>
<dbReference type="Proteomes" id="UP001157974">
    <property type="component" value="Unassembled WGS sequence"/>
</dbReference>
<gene>
    <name evidence="9" type="ORF">NDN08_000716</name>
</gene>
<keyword evidence="4 7" id="KW-0472">Membrane</keyword>
<dbReference type="Gene3D" id="1.20.1640.10">
    <property type="entry name" value="Multidrug efflux transporter AcrB transmembrane domain"/>
    <property type="match status" value="2"/>
</dbReference>
<comment type="similarity">
    <text evidence="6">Belongs to the dispatched family.</text>
</comment>
<dbReference type="GO" id="GO:0016020">
    <property type="term" value="C:membrane"/>
    <property type="evidence" value="ECO:0007669"/>
    <property type="project" value="UniProtKB-SubCell"/>
</dbReference>
<feature type="transmembrane region" description="Helical" evidence="7">
    <location>
        <begin position="855"/>
        <end position="877"/>
    </location>
</feature>
<feature type="transmembrane region" description="Helical" evidence="7">
    <location>
        <begin position="318"/>
        <end position="342"/>
    </location>
</feature>
<evidence type="ECO:0000259" key="8">
    <source>
        <dbReference type="PROSITE" id="PS50156"/>
    </source>
</evidence>
<feature type="transmembrane region" description="Helical" evidence="7">
    <location>
        <begin position="292"/>
        <end position="311"/>
    </location>
</feature>
<evidence type="ECO:0000256" key="6">
    <source>
        <dbReference type="ARBA" id="ARBA00038046"/>
    </source>
</evidence>
<feature type="domain" description="SSD" evidence="8">
    <location>
        <begin position="316"/>
        <end position="452"/>
    </location>
</feature>
<evidence type="ECO:0000256" key="1">
    <source>
        <dbReference type="ARBA" id="ARBA00004141"/>
    </source>
</evidence>
<dbReference type="PANTHER" id="PTHR45951">
    <property type="entry name" value="PROTEIN DISPATCHED-RELATED"/>
    <property type="match status" value="1"/>
</dbReference>
<keyword evidence="3 7" id="KW-1133">Transmembrane helix</keyword>
<comment type="subcellular location">
    <subcellularLocation>
        <location evidence="1">Membrane</location>
        <topology evidence="1">Multi-pass membrane protein</topology>
    </subcellularLocation>
</comment>
<feature type="transmembrane region" description="Helical" evidence="7">
    <location>
        <begin position="401"/>
        <end position="422"/>
    </location>
</feature>
<keyword evidence="2 7" id="KW-0812">Transmembrane</keyword>
<accession>A0AAV8UNS0</accession>
<evidence type="ECO:0000256" key="2">
    <source>
        <dbReference type="ARBA" id="ARBA00022692"/>
    </source>
</evidence>
<dbReference type="SUPFAM" id="SSF82866">
    <property type="entry name" value="Multidrug efflux transporter AcrB transmembrane domain"/>
    <property type="match status" value="2"/>
</dbReference>
<evidence type="ECO:0000313" key="9">
    <source>
        <dbReference type="EMBL" id="KAJ8904189.1"/>
    </source>
</evidence>
<evidence type="ECO:0000256" key="5">
    <source>
        <dbReference type="ARBA" id="ARBA00023180"/>
    </source>
</evidence>
<comment type="caution">
    <text evidence="9">The sequence shown here is derived from an EMBL/GenBank/DDBJ whole genome shotgun (WGS) entry which is preliminary data.</text>
</comment>
<dbReference type="Pfam" id="PF12349">
    <property type="entry name" value="Sterol-sensing"/>
    <property type="match status" value="1"/>
</dbReference>
<feature type="transmembrane region" description="Helical" evidence="7">
    <location>
        <begin position="26"/>
        <end position="50"/>
    </location>
</feature>
<dbReference type="PANTHER" id="PTHR45951:SF7">
    <property type="entry name" value="SSD DOMAIN-CONTAINING PROTEIN"/>
    <property type="match status" value="1"/>
</dbReference>
<reference evidence="9 10" key="1">
    <citation type="journal article" date="2023" name="Nat. Commun.">
        <title>Origin of minicircular mitochondrial genomes in red algae.</title>
        <authorList>
            <person name="Lee Y."/>
            <person name="Cho C.H."/>
            <person name="Lee Y.M."/>
            <person name="Park S.I."/>
            <person name="Yang J.H."/>
            <person name="West J.A."/>
            <person name="Bhattacharya D."/>
            <person name="Yoon H.S."/>
        </authorList>
    </citation>
    <scope>NUCLEOTIDE SEQUENCE [LARGE SCALE GENOMIC DNA]</scope>
    <source>
        <strain evidence="9 10">CCMP1338</strain>
        <tissue evidence="9">Whole cell</tissue>
    </source>
</reference>
<feature type="transmembrane region" description="Helical" evidence="7">
    <location>
        <begin position="897"/>
        <end position="920"/>
    </location>
</feature>
<keyword evidence="5" id="KW-0325">Glycoprotein</keyword>